<evidence type="ECO:0000313" key="1">
    <source>
        <dbReference type="EMBL" id="OGY46028.1"/>
    </source>
</evidence>
<dbReference type="EMBL" id="MHIF01000066">
    <property type="protein sequence ID" value="OGY46028.1"/>
    <property type="molecule type" value="Genomic_DNA"/>
</dbReference>
<dbReference type="Proteomes" id="UP000178432">
    <property type="component" value="Unassembled WGS sequence"/>
</dbReference>
<proteinExistence type="predicted"/>
<gene>
    <name evidence="1" type="ORF">A2663_00835</name>
</gene>
<dbReference type="AlphaFoldDB" id="A0A1G1Y173"/>
<accession>A0A1G1Y173</accession>
<comment type="caution">
    <text evidence="1">The sequence shown here is derived from an EMBL/GenBank/DDBJ whole genome shotgun (WGS) entry which is preliminary data.</text>
</comment>
<evidence type="ECO:0000313" key="2">
    <source>
        <dbReference type="Proteomes" id="UP000178432"/>
    </source>
</evidence>
<name>A0A1G1Y173_9BACT</name>
<organism evidence="1 2">
    <name type="scientific">Candidatus Buchananbacteria bacterium RIFCSPHIGHO2_01_FULL_46_12</name>
    <dbReference type="NCBI Taxonomy" id="1797536"/>
    <lineage>
        <taxon>Bacteria</taxon>
        <taxon>Candidatus Buchananiibacteriota</taxon>
    </lineage>
</organism>
<reference evidence="1 2" key="1">
    <citation type="journal article" date="2016" name="Nat. Commun.">
        <title>Thousands of microbial genomes shed light on interconnected biogeochemical processes in an aquifer system.</title>
        <authorList>
            <person name="Anantharaman K."/>
            <person name="Brown C.T."/>
            <person name="Hug L.A."/>
            <person name="Sharon I."/>
            <person name="Castelle C.J."/>
            <person name="Probst A.J."/>
            <person name="Thomas B.C."/>
            <person name="Singh A."/>
            <person name="Wilkins M.J."/>
            <person name="Karaoz U."/>
            <person name="Brodie E.L."/>
            <person name="Williams K.H."/>
            <person name="Hubbard S.S."/>
            <person name="Banfield J.F."/>
        </authorList>
    </citation>
    <scope>NUCLEOTIDE SEQUENCE [LARGE SCALE GENOMIC DNA]</scope>
</reference>
<sequence>MKKTNKSHKAAKVEIKKKQISCLLSRRPINLGERLWRWLFYPAFILNGEGLLAGVKVRMYYEPVVAGGYICIQRLDIRIAAIVYAARLIWMKIRRSPGPTRLPKDGGILDPDRWEFMAIAYGKEELLFYPTAPFTFDCAIELTVWFWISIFRQSEIWKQHERFPDLYWTLFEKRRNAFLRWHARKYKKQIDFDQANDETESLISSDLIQWKEELGRGIPIGQLSPPNYAFN</sequence>
<protein>
    <submittedName>
        <fullName evidence="1">Uncharacterized protein</fullName>
    </submittedName>
</protein>